<dbReference type="Proteomes" id="UP000485058">
    <property type="component" value="Unassembled WGS sequence"/>
</dbReference>
<gene>
    <name evidence="2" type="ORF">HaLaN_24913</name>
</gene>
<sequence>MVSFLSPTLYYANLHQDLATPPQYQQGRLFFCNTLASSAAAPGLRWLEAVGCGGQEQQDQPMAGGPVGAVGPDTGSEARQAGQSVMEAG</sequence>
<comment type="caution">
    <text evidence="2">The sequence shown here is derived from an EMBL/GenBank/DDBJ whole genome shotgun (WGS) entry which is preliminary data.</text>
</comment>
<name>A0A6A0A3X3_HAELA</name>
<proteinExistence type="predicted"/>
<evidence type="ECO:0000313" key="3">
    <source>
        <dbReference type="Proteomes" id="UP000485058"/>
    </source>
</evidence>
<keyword evidence="3" id="KW-1185">Reference proteome</keyword>
<accession>A0A6A0A3X3</accession>
<protein>
    <submittedName>
        <fullName evidence="2">Uncharacterized protein</fullName>
    </submittedName>
</protein>
<evidence type="ECO:0000313" key="2">
    <source>
        <dbReference type="EMBL" id="GFH26718.1"/>
    </source>
</evidence>
<organism evidence="2 3">
    <name type="scientific">Haematococcus lacustris</name>
    <name type="common">Green alga</name>
    <name type="synonym">Haematococcus pluvialis</name>
    <dbReference type="NCBI Taxonomy" id="44745"/>
    <lineage>
        <taxon>Eukaryota</taxon>
        <taxon>Viridiplantae</taxon>
        <taxon>Chlorophyta</taxon>
        <taxon>core chlorophytes</taxon>
        <taxon>Chlorophyceae</taxon>
        <taxon>CS clade</taxon>
        <taxon>Chlamydomonadales</taxon>
        <taxon>Haematococcaceae</taxon>
        <taxon>Haematococcus</taxon>
    </lineage>
</organism>
<dbReference type="EMBL" id="BLLF01003216">
    <property type="protein sequence ID" value="GFH26718.1"/>
    <property type="molecule type" value="Genomic_DNA"/>
</dbReference>
<dbReference type="AlphaFoldDB" id="A0A6A0A3X3"/>
<evidence type="ECO:0000256" key="1">
    <source>
        <dbReference type="SAM" id="MobiDB-lite"/>
    </source>
</evidence>
<reference evidence="2 3" key="1">
    <citation type="submission" date="2020-02" db="EMBL/GenBank/DDBJ databases">
        <title>Draft genome sequence of Haematococcus lacustris strain NIES-144.</title>
        <authorList>
            <person name="Morimoto D."/>
            <person name="Nakagawa S."/>
            <person name="Yoshida T."/>
            <person name="Sawayama S."/>
        </authorList>
    </citation>
    <scope>NUCLEOTIDE SEQUENCE [LARGE SCALE GENOMIC DNA]</scope>
    <source>
        <strain evidence="2 3">NIES-144</strain>
    </source>
</reference>
<feature type="region of interest" description="Disordered" evidence="1">
    <location>
        <begin position="55"/>
        <end position="89"/>
    </location>
</feature>